<accession>A0A6L2JFS7</accession>
<evidence type="ECO:0000256" key="1">
    <source>
        <dbReference type="ARBA" id="ARBA00022723"/>
    </source>
</evidence>
<dbReference type="InterPro" id="IPR001584">
    <property type="entry name" value="Integrase_cat-core"/>
</dbReference>
<organism evidence="5">
    <name type="scientific">Tanacetum cinerariifolium</name>
    <name type="common">Dalmatian daisy</name>
    <name type="synonym">Chrysanthemum cinerariifolium</name>
    <dbReference type="NCBI Taxonomy" id="118510"/>
    <lineage>
        <taxon>Eukaryota</taxon>
        <taxon>Viridiplantae</taxon>
        <taxon>Streptophyta</taxon>
        <taxon>Embryophyta</taxon>
        <taxon>Tracheophyta</taxon>
        <taxon>Spermatophyta</taxon>
        <taxon>Magnoliopsida</taxon>
        <taxon>eudicotyledons</taxon>
        <taxon>Gunneridae</taxon>
        <taxon>Pentapetalae</taxon>
        <taxon>asterids</taxon>
        <taxon>campanulids</taxon>
        <taxon>Asterales</taxon>
        <taxon>Asteraceae</taxon>
        <taxon>Asteroideae</taxon>
        <taxon>Anthemideae</taxon>
        <taxon>Anthemidinae</taxon>
        <taxon>Tanacetum</taxon>
    </lineage>
</organism>
<dbReference type="AlphaFoldDB" id="A0A6L2JFS7"/>
<dbReference type="InterPro" id="IPR039537">
    <property type="entry name" value="Retrotran_Ty1/copia-like"/>
</dbReference>
<dbReference type="Gene3D" id="3.30.420.10">
    <property type="entry name" value="Ribonuclease H-like superfamily/Ribonuclease H"/>
    <property type="match status" value="1"/>
</dbReference>
<evidence type="ECO:0000256" key="2">
    <source>
        <dbReference type="ARBA" id="ARBA00022801"/>
    </source>
</evidence>
<dbReference type="Pfam" id="PF07727">
    <property type="entry name" value="RVT_2"/>
    <property type="match status" value="1"/>
</dbReference>
<comment type="caution">
    <text evidence="5">The sequence shown here is derived from an EMBL/GenBank/DDBJ whole genome shotgun (WGS) entry which is preliminary data.</text>
</comment>
<dbReference type="PANTHER" id="PTHR42648:SF21">
    <property type="entry name" value="CYSTEINE-RICH RLK (RECEPTOR-LIKE PROTEIN KINASE) 8"/>
    <property type="match status" value="1"/>
</dbReference>
<feature type="domain" description="Integrase catalytic" evidence="4">
    <location>
        <begin position="73"/>
        <end position="255"/>
    </location>
</feature>
<dbReference type="Pfam" id="PF13976">
    <property type="entry name" value="gag_pre-integrs"/>
    <property type="match status" value="1"/>
</dbReference>
<gene>
    <name evidence="5" type="ORF">Tci_007846</name>
</gene>
<evidence type="ECO:0000313" key="5">
    <source>
        <dbReference type="EMBL" id="GEU35868.1"/>
    </source>
</evidence>
<dbReference type="EMBL" id="BKCJ010000740">
    <property type="protein sequence ID" value="GEU35868.1"/>
    <property type="molecule type" value="Genomic_DNA"/>
</dbReference>
<feature type="non-terminal residue" evidence="5">
    <location>
        <position position="1"/>
    </location>
</feature>
<protein>
    <recommendedName>
        <fullName evidence="4">Integrase catalytic domain-containing protein</fullName>
    </recommendedName>
</protein>
<feature type="compositionally biased region" description="Polar residues" evidence="3">
    <location>
        <begin position="171"/>
        <end position="182"/>
    </location>
</feature>
<dbReference type="InterPro" id="IPR025724">
    <property type="entry name" value="GAG-pre-integrase_dom"/>
</dbReference>
<dbReference type="PROSITE" id="PS50994">
    <property type="entry name" value="INTEGRASE"/>
    <property type="match status" value="1"/>
</dbReference>
<dbReference type="PANTHER" id="PTHR42648">
    <property type="entry name" value="TRANSPOSASE, PUTATIVE-RELATED"/>
    <property type="match status" value="1"/>
</dbReference>
<feature type="region of interest" description="Disordered" evidence="3">
    <location>
        <begin position="171"/>
        <end position="193"/>
    </location>
</feature>
<dbReference type="GO" id="GO:0003676">
    <property type="term" value="F:nucleic acid binding"/>
    <property type="evidence" value="ECO:0007669"/>
    <property type="project" value="InterPro"/>
</dbReference>
<sequence length="713" mass="81817">DLQGNDLLTGNRGSDLYTIYLQEPTSSTPLCLMAKASPTQACLWHRRLSHLNFDYINLLSKNKKNSFKLKAVLSSKGRLNLLHMELCGPMRVASINGKKYILVIVDDLSRYTWTLFLRSKDETPKVLKEFLMMIQRNLQALVITVRTDRGTEFLNKTLNAFFKEEIIEHQTSTARTPEQNGASDYDNPDPVPQRQDVYSSEDVHVPSQQELDLLFGPLFDEFFNAGSNSQDKQPTINIQPTLAPSTPTYVHAEENNDNQAEEEHYKMMNLPILSVLRHKKLLSLPHTTLVIQMFLPSINHKFSNTDGRKITARTSSWKSIKASEAMADSAWIKAMWEELHQFDRLQEDDIDFKESFTPSARLEAVRIFIAYAAHKSFPIYQMDVKTAFLNGPLKEEVYVAQPDGFVDSDHPEKVYRLRKALYGLKQAPRNYTAMSSAEAEYMALSASYAQVMWMRTQLQDYGFNYNKISLYYSKDDLEDLSDKEIYEAGDEMKDAFPLRTKHLGSTWRKYMLFGVNLGRNGTRLQVYSMTLENLFPDRRDGVNIPCDIEKHEATTSYANFKWEVKAFHETTFRAASNIDASLRNFERIRHQDKAQHVKGINKILTNLKEVQDAVKDDPAMNAKVIEAIDAYVQSSSKLTKLNFHMQDVVNTYKQSSTNLINLNELIKEANILSLRNTLEAIQNTVNAQDAHHETLANSYRSFSWNDGPRLNQD</sequence>
<dbReference type="InterPro" id="IPR013103">
    <property type="entry name" value="RVT_2"/>
</dbReference>
<dbReference type="InterPro" id="IPR036397">
    <property type="entry name" value="RNaseH_sf"/>
</dbReference>
<reference evidence="5" key="1">
    <citation type="journal article" date="2019" name="Sci. Rep.">
        <title>Draft genome of Tanacetum cinerariifolium, the natural source of mosquito coil.</title>
        <authorList>
            <person name="Yamashiro T."/>
            <person name="Shiraishi A."/>
            <person name="Satake H."/>
            <person name="Nakayama K."/>
        </authorList>
    </citation>
    <scope>NUCLEOTIDE SEQUENCE</scope>
</reference>
<name>A0A6L2JFS7_TANCI</name>
<evidence type="ECO:0000259" key="4">
    <source>
        <dbReference type="PROSITE" id="PS50994"/>
    </source>
</evidence>
<dbReference type="GO" id="GO:0046872">
    <property type="term" value="F:metal ion binding"/>
    <property type="evidence" value="ECO:0007669"/>
    <property type="project" value="UniProtKB-KW"/>
</dbReference>
<dbReference type="InterPro" id="IPR012337">
    <property type="entry name" value="RNaseH-like_sf"/>
</dbReference>
<keyword evidence="2" id="KW-0378">Hydrolase</keyword>
<proteinExistence type="predicted"/>
<keyword evidence="1" id="KW-0479">Metal-binding</keyword>
<dbReference type="SUPFAM" id="SSF53098">
    <property type="entry name" value="Ribonuclease H-like"/>
    <property type="match status" value="1"/>
</dbReference>
<dbReference type="GO" id="GO:0015074">
    <property type="term" value="P:DNA integration"/>
    <property type="evidence" value="ECO:0007669"/>
    <property type="project" value="InterPro"/>
</dbReference>
<evidence type="ECO:0000256" key="3">
    <source>
        <dbReference type="SAM" id="MobiDB-lite"/>
    </source>
</evidence>
<dbReference type="GO" id="GO:0016787">
    <property type="term" value="F:hydrolase activity"/>
    <property type="evidence" value="ECO:0007669"/>
    <property type="project" value="UniProtKB-KW"/>
</dbReference>
<dbReference type="Pfam" id="PF00665">
    <property type="entry name" value="rve"/>
    <property type="match status" value="1"/>
</dbReference>